<keyword evidence="1" id="KW-0732">Signal</keyword>
<gene>
    <name evidence="2" type="ORF">Pr1d_30260</name>
</gene>
<dbReference type="NCBIfam" id="TIGR02595">
    <property type="entry name" value="PEP_CTERM"/>
    <property type="match status" value="1"/>
</dbReference>
<evidence type="ECO:0000256" key="1">
    <source>
        <dbReference type="SAM" id="SignalP"/>
    </source>
</evidence>
<organism evidence="2 3">
    <name type="scientific">Bythopirellula goksoeyrii</name>
    <dbReference type="NCBI Taxonomy" id="1400387"/>
    <lineage>
        <taxon>Bacteria</taxon>
        <taxon>Pseudomonadati</taxon>
        <taxon>Planctomycetota</taxon>
        <taxon>Planctomycetia</taxon>
        <taxon>Pirellulales</taxon>
        <taxon>Lacipirellulaceae</taxon>
        <taxon>Bythopirellula</taxon>
    </lineage>
</organism>
<dbReference type="AlphaFoldDB" id="A0A5B9QP06"/>
<proteinExistence type="predicted"/>
<dbReference type="KEGG" id="bgok:Pr1d_30260"/>
<feature type="signal peptide" evidence="1">
    <location>
        <begin position="1"/>
        <end position="26"/>
    </location>
</feature>
<evidence type="ECO:0000313" key="3">
    <source>
        <dbReference type="Proteomes" id="UP000323917"/>
    </source>
</evidence>
<dbReference type="EMBL" id="CP042913">
    <property type="protein sequence ID" value="QEG35723.1"/>
    <property type="molecule type" value="Genomic_DNA"/>
</dbReference>
<dbReference type="Proteomes" id="UP000323917">
    <property type="component" value="Chromosome"/>
</dbReference>
<protein>
    <recommendedName>
        <fullName evidence="4">PEP-CTERM protein-sorting domain-containing protein</fullName>
    </recommendedName>
</protein>
<evidence type="ECO:0008006" key="4">
    <source>
        <dbReference type="Google" id="ProtNLM"/>
    </source>
</evidence>
<dbReference type="InterPro" id="IPR013424">
    <property type="entry name" value="Ice-binding_C"/>
</dbReference>
<dbReference type="RefSeq" id="WP_148074204.1">
    <property type="nucleotide sequence ID" value="NZ_CP042913.1"/>
</dbReference>
<keyword evidence="3" id="KW-1185">Reference proteome</keyword>
<name>A0A5B9QP06_9BACT</name>
<accession>A0A5B9QP06</accession>
<dbReference type="OrthoDB" id="295093at2"/>
<reference evidence="2 3" key="1">
    <citation type="submission" date="2019-08" db="EMBL/GenBank/DDBJ databases">
        <title>Deep-cultivation of Planctomycetes and their phenomic and genomic characterization uncovers novel biology.</title>
        <authorList>
            <person name="Wiegand S."/>
            <person name="Jogler M."/>
            <person name="Boedeker C."/>
            <person name="Pinto D."/>
            <person name="Vollmers J."/>
            <person name="Rivas-Marin E."/>
            <person name="Kohn T."/>
            <person name="Peeters S.H."/>
            <person name="Heuer A."/>
            <person name="Rast P."/>
            <person name="Oberbeckmann S."/>
            <person name="Bunk B."/>
            <person name="Jeske O."/>
            <person name="Meyerdierks A."/>
            <person name="Storesund J.E."/>
            <person name="Kallscheuer N."/>
            <person name="Luecker S."/>
            <person name="Lage O.M."/>
            <person name="Pohl T."/>
            <person name="Merkel B.J."/>
            <person name="Hornburger P."/>
            <person name="Mueller R.-W."/>
            <person name="Bruemmer F."/>
            <person name="Labrenz M."/>
            <person name="Spormann A.M."/>
            <person name="Op den Camp H."/>
            <person name="Overmann J."/>
            <person name="Amann R."/>
            <person name="Jetten M.S.M."/>
            <person name="Mascher T."/>
            <person name="Medema M.H."/>
            <person name="Devos D.P."/>
            <person name="Kaster A.-K."/>
            <person name="Ovreas L."/>
            <person name="Rohde M."/>
            <person name="Galperin M.Y."/>
            <person name="Jogler C."/>
        </authorList>
    </citation>
    <scope>NUCLEOTIDE SEQUENCE [LARGE SCALE GENOMIC DNA]</scope>
    <source>
        <strain evidence="2 3">Pr1d</strain>
    </source>
</reference>
<sequence precursor="true">MTIKQYSNSFYSALVVGTMLTNPALAVFTSVVHQDIPPHCDRLFIPTDVDEIGDLLVFPPDESLEHIALGQTPVIPCPQFNNTAQPEELVQIINFTGRELSEVWYVANVETRISNYDGYANDAAFPPTANDPGRFAFRIDNIFSDPNGGHHPLVFESGVQDGVWQPFEIWQFVLQDYSNTLGLAPDQFNSFGVGNASTFVAGTPPSSGSIIAIPRIPEPGSIALVMLSLVSLVVTKRWK</sequence>
<feature type="chain" id="PRO_5022808486" description="PEP-CTERM protein-sorting domain-containing protein" evidence="1">
    <location>
        <begin position="27"/>
        <end position="239"/>
    </location>
</feature>
<evidence type="ECO:0000313" key="2">
    <source>
        <dbReference type="EMBL" id="QEG35723.1"/>
    </source>
</evidence>